<proteinExistence type="predicted"/>
<accession>A0A512NRS5</accession>
<comment type="caution">
    <text evidence="1">The sequence shown here is derived from an EMBL/GenBank/DDBJ whole genome shotgun (WGS) entry which is preliminary data.</text>
</comment>
<evidence type="ECO:0000313" key="1">
    <source>
        <dbReference type="EMBL" id="GEP61637.1"/>
    </source>
</evidence>
<keyword evidence="2" id="KW-1185">Reference proteome</keyword>
<dbReference type="Proteomes" id="UP000321058">
    <property type="component" value="Unassembled WGS sequence"/>
</dbReference>
<dbReference type="EMBL" id="BKAJ01000242">
    <property type="protein sequence ID" value="GEP61637.1"/>
    <property type="molecule type" value="Genomic_DNA"/>
</dbReference>
<protein>
    <submittedName>
        <fullName evidence="1">Uncharacterized protein</fullName>
    </submittedName>
</protein>
<dbReference type="OrthoDB" id="9858427at2"/>
<dbReference type="RefSeq" id="WP_147156923.1">
    <property type="nucleotide sequence ID" value="NZ_BKAJ01000242.1"/>
</dbReference>
<evidence type="ECO:0000313" key="2">
    <source>
        <dbReference type="Proteomes" id="UP000321058"/>
    </source>
</evidence>
<sequence>MLDPNTDRYSIEIKNLTTGETVILTSVEMTDQQKNVVVRQLLQLSGAPAALWIDDDEPKKPF</sequence>
<reference evidence="1 2" key="1">
    <citation type="submission" date="2019-07" db="EMBL/GenBank/DDBJ databases">
        <title>Whole genome shotgun sequence of Reyranella soli NBRC 108950.</title>
        <authorList>
            <person name="Hosoyama A."/>
            <person name="Uohara A."/>
            <person name="Ohji S."/>
            <person name="Ichikawa N."/>
        </authorList>
    </citation>
    <scope>NUCLEOTIDE SEQUENCE [LARGE SCALE GENOMIC DNA]</scope>
    <source>
        <strain evidence="1 2">NBRC 108950</strain>
    </source>
</reference>
<name>A0A512NRS5_9HYPH</name>
<dbReference type="AlphaFoldDB" id="A0A512NRS5"/>
<gene>
    <name evidence="1" type="ORF">RSO01_88030</name>
</gene>
<organism evidence="1 2">
    <name type="scientific">Reyranella soli</name>
    <dbReference type="NCBI Taxonomy" id="1230389"/>
    <lineage>
        <taxon>Bacteria</taxon>
        <taxon>Pseudomonadati</taxon>
        <taxon>Pseudomonadota</taxon>
        <taxon>Alphaproteobacteria</taxon>
        <taxon>Hyphomicrobiales</taxon>
        <taxon>Reyranellaceae</taxon>
        <taxon>Reyranella</taxon>
    </lineage>
</organism>